<feature type="domain" description="Zinc-ribbon" evidence="3">
    <location>
        <begin position="3"/>
        <end position="22"/>
    </location>
</feature>
<protein>
    <submittedName>
        <fullName evidence="4">DUF805 domain-containing protein</fullName>
    </submittedName>
</protein>
<evidence type="ECO:0000313" key="5">
    <source>
        <dbReference type="Proteomes" id="UP001596227"/>
    </source>
</evidence>
<dbReference type="EMBL" id="JBHSSB010000015">
    <property type="protein sequence ID" value="MFC6294743.1"/>
    <property type="molecule type" value="Genomic_DNA"/>
</dbReference>
<feature type="region of interest" description="Disordered" evidence="1">
    <location>
        <begin position="34"/>
        <end position="70"/>
    </location>
</feature>
<organism evidence="4 5">
    <name type="scientific">Lactiplantibacillus daoliensis</name>
    <dbReference type="NCBI Taxonomy" id="2559916"/>
    <lineage>
        <taxon>Bacteria</taxon>
        <taxon>Bacillati</taxon>
        <taxon>Bacillota</taxon>
        <taxon>Bacilli</taxon>
        <taxon>Lactobacillales</taxon>
        <taxon>Lactobacillaceae</taxon>
        <taxon>Lactiplantibacillus</taxon>
    </lineage>
</organism>
<reference evidence="5" key="1">
    <citation type="journal article" date="2019" name="Int. J. Syst. Evol. Microbiol.">
        <title>The Global Catalogue of Microorganisms (GCM) 10K type strain sequencing project: providing services to taxonomists for standard genome sequencing and annotation.</title>
        <authorList>
            <consortium name="The Broad Institute Genomics Platform"/>
            <consortium name="The Broad Institute Genome Sequencing Center for Infectious Disease"/>
            <person name="Wu L."/>
            <person name="Ma J."/>
        </authorList>
    </citation>
    <scope>NUCLEOTIDE SEQUENCE [LARGE SCALE GENOMIC DNA]</scope>
    <source>
        <strain evidence="5">CCM 8934</strain>
    </source>
</reference>
<feature type="transmembrane region" description="Helical" evidence="2">
    <location>
        <begin position="122"/>
        <end position="143"/>
    </location>
</feature>
<feature type="transmembrane region" description="Helical" evidence="2">
    <location>
        <begin position="98"/>
        <end position="116"/>
    </location>
</feature>
<evidence type="ECO:0000259" key="3">
    <source>
        <dbReference type="Pfam" id="PF13240"/>
    </source>
</evidence>
<dbReference type="PANTHER" id="PTHR34980">
    <property type="entry name" value="INNER MEMBRANE PROTEIN-RELATED-RELATED"/>
    <property type="match status" value="1"/>
</dbReference>
<evidence type="ECO:0000256" key="1">
    <source>
        <dbReference type="SAM" id="MobiDB-lite"/>
    </source>
</evidence>
<accession>A0ABW1UHV4</accession>
<dbReference type="Pfam" id="PF05656">
    <property type="entry name" value="DUF805"/>
    <property type="match status" value="1"/>
</dbReference>
<sequence>MKFCPKCGTKLVEGARFCPNCGLNLVEGTATSGSPAQTVVTPQPTVTNQQVPNSQSGQTERRTETRYEEQDSGGIDAAMRDYFKRYAQFHGRSSRSQYWWSVLVYNLFYSAFYLIYLFLSEYIGMALMIILVVACLVPSLAVASRRLHDSNHSFGYYWLALIPIVGAILVIVLFCKPSDPQPNRFG</sequence>
<feature type="transmembrane region" description="Helical" evidence="2">
    <location>
        <begin position="155"/>
        <end position="174"/>
    </location>
</feature>
<dbReference type="InterPro" id="IPR026870">
    <property type="entry name" value="Zinc_ribbon_dom"/>
</dbReference>
<evidence type="ECO:0000313" key="4">
    <source>
        <dbReference type="EMBL" id="MFC6294743.1"/>
    </source>
</evidence>
<dbReference type="Pfam" id="PF13240">
    <property type="entry name" value="Zn_Ribbon_1"/>
    <property type="match status" value="1"/>
</dbReference>
<feature type="compositionally biased region" description="Low complexity" evidence="1">
    <location>
        <begin position="35"/>
        <end position="53"/>
    </location>
</feature>
<dbReference type="RefSeq" id="WP_137606486.1">
    <property type="nucleotide sequence ID" value="NZ_BJDH01000002.1"/>
</dbReference>
<name>A0ABW1UHV4_9LACO</name>
<keyword evidence="2" id="KW-0812">Transmembrane</keyword>
<dbReference type="Proteomes" id="UP001596227">
    <property type="component" value="Unassembled WGS sequence"/>
</dbReference>
<feature type="compositionally biased region" description="Basic and acidic residues" evidence="1">
    <location>
        <begin position="59"/>
        <end position="69"/>
    </location>
</feature>
<dbReference type="InterPro" id="IPR008523">
    <property type="entry name" value="DUF805"/>
</dbReference>
<comment type="caution">
    <text evidence="4">The sequence shown here is derived from an EMBL/GenBank/DDBJ whole genome shotgun (WGS) entry which is preliminary data.</text>
</comment>
<keyword evidence="2" id="KW-1133">Transmembrane helix</keyword>
<keyword evidence="2" id="KW-0472">Membrane</keyword>
<dbReference type="PANTHER" id="PTHR34980:SF2">
    <property type="entry name" value="INNER MEMBRANE PROTEIN YHAH-RELATED"/>
    <property type="match status" value="1"/>
</dbReference>
<gene>
    <name evidence="4" type="ORF">ACFQH1_05970</name>
</gene>
<proteinExistence type="predicted"/>
<evidence type="ECO:0000256" key="2">
    <source>
        <dbReference type="SAM" id="Phobius"/>
    </source>
</evidence>
<keyword evidence="5" id="KW-1185">Reference proteome</keyword>